<sequence length="103" mass="11392">MARVKLKVTYSDGRVVESIVSPKAEVDFERHFGTSVIKAGRDMHQQYYYYLAWAGLHHAGREAADFDTFLGQIDEVVDADAEEESGEEPGPTKAARRPGTSSS</sequence>
<organism evidence="2 3">
    <name type="scientific">Amycolatopsis orientalis</name>
    <name type="common">Nocardia orientalis</name>
    <dbReference type="NCBI Taxonomy" id="31958"/>
    <lineage>
        <taxon>Bacteria</taxon>
        <taxon>Bacillati</taxon>
        <taxon>Actinomycetota</taxon>
        <taxon>Actinomycetes</taxon>
        <taxon>Pseudonocardiales</taxon>
        <taxon>Pseudonocardiaceae</taxon>
        <taxon>Amycolatopsis</taxon>
    </lineage>
</organism>
<keyword evidence="3" id="KW-1185">Reference proteome</keyword>
<dbReference type="Proteomes" id="UP000093695">
    <property type="component" value="Chromosome"/>
</dbReference>
<dbReference type="EMBL" id="CP016174">
    <property type="protein sequence ID" value="ANN16256.1"/>
    <property type="molecule type" value="Genomic_DNA"/>
</dbReference>
<dbReference type="STRING" id="31958.SD37_11770"/>
<evidence type="ECO:0000256" key="1">
    <source>
        <dbReference type="SAM" id="MobiDB-lite"/>
    </source>
</evidence>
<name>A0A193BVJ7_AMYOR</name>
<proteinExistence type="predicted"/>
<feature type="compositionally biased region" description="Acidic residues" evidence="1">
    <location>
        <begin position="78"/>
        <end position="87"/>
    </location>
</feature>
<reference evidence="2 3" key="1">
    <citation type="journal article" date="2015" name="Genome Announc.">
        <title>Draft Genome Sequence of Norvancomycin-Producing Strain Amycolatopsis orientalis CPCC200066.</title>
        <authorList>
            <person name="Lei X."/>
            <person name="Yuan F."/>
            <person name="Shi Y."/>
            <person name="Li X."/>
            <person name="Wang L."/>
            <person name="Hong B."/>
        </authorList>
    </citation>
    <scope>NUCLEOTIDE SEQUENCE [LARGE SCALE GENOMIC DNA]</scope>
    <source>
        <strain evidence="2 3">B-37</strain>
    </source>
</reference>
<dbReference type="RefSeq" id="WP_044851552.1">
    <property type="nucleotide sequence ID" value="NZ_CP016174.1"/>
</dbReference>
<evidence type="ECO:0000313" key="3">
    <source>
        <dbReference type="Proteomes" id="UP000093695"/>
    </source>
</evidence>
<evidence type="ECO:0000313" key="2">
    <source>
        <dbReference type="EMBL" id="ANN16256.1"/>
    </source>
</evidence>
<dbReference type="KEGG" id="aori:SD37_11770"/>
<protein>
    <submittedName>
        <fullName evidence="2">Uncharacterized protein</fullName>
    </submittedName>
</protein>
<dbReference type="AlphaFoldDB" id="A0A193BVJ7"/>
<gene>
    <name evidence="2" type="ORF">SD37_11770</name>
</gene>
<feature type="region of interest" description="Disordered" evidence="1">
    <location>
        <begin position="78"/>
        <end position="103"/>
    </location>
</feature>
<accession>A0A193BVJ7</accession>